<feature type="signal peptide" evidence="1">
    <location>
        <begin position="1"/>
        <end position="25"/>
    </location>
</feature>
<reference evidence="3" key="1">
    <citation type="submission" date="2022-10" db="EMBL/GenBank/DDBJ databases">
        <authorList>
            <person name="Chen Y."/>
            <person name="Dougan E. K."/>
            <person name="Chan C."/>
            <person name="Rhodes N."/>
            <person name="Thang M."/>
        </authorList>
    </citation>
    <scope>NUCLEOTIDE SEQUENCE</scope>
</reference>
<sequence>MRAVTHVALCMLCGLLGYQIRQVSTMRKGGCRIPRSWLWFGNWSTQEPPSKLPRRTDAKSFLRPVASAEVSHQLPKLFHCDPLEHVIAINLEDDRGLGRRGHMIEEFKRVGIKNYNFFPAVDFKNDAQLKREEALLGGDMCKNPARCHNTLGCAMSHRRVYEKILAERWPCAMIFEDDAGLADNFSARVAEMASGGMPPFDIVLMGWCWSAKSKITPPDDMKSTPELRIGWPGMCIHAYIMSIHGALMFAQANTPIRITPDAVMDGSHHHLNRTRTHISRAGGQYTGSYWYTEPRLSWQDANADLLGGGV</sequence>
<dbReference type="Pfam" id="PF01755">
    <property type="entry name" value="Glyco_transf_25"/>
    <property type="match status" value="1"/>
</dbReference>
<evidence type="ECO:0000313" key="6">
    <source>
        <dbReference type="Proteomes" id="UP001152797"/>
    </source>
</evidence>
<evidence type="ECO:0000259" key="2">
    <source>
        <dbReference type="Pfam" id="PF01755"/>
    </source>
</evidence>
<feature type="chain" id="PRO_5043269486" evidence="1">
    <location>
        <begin position="26"/>
        <end position="310"/>
    </location>
</feature>
<feature type="domain" description="Glycosyl transferase family 25" evidence="2">
    <location>
        <begin position="88"/>
        <end position="195"/>
    </location>
</feature>
<dbReference type="EMBL" id="CAMXCT010000110">
    <property type="protein sequence ID" value="CAI3973949.1"/>
    <property type="molecule type" value="Genomic_DNA"/>
</dbReference>
<proteinExistence type="predicted"/>
<dbReference type="EMBL" id="CAMXCT030000110">
    <property type="protein sequence ID" value="CAL4761261.1"/>
    <property type="molecule type" value="Genomic_DNA"/>
</dbReference>
<organism evidence="3">
    <name type="scientific">Cladocopium goreaui</name>
    <dbReference type="NCBI Taxonomy" id="2562237"/>
    <lineage>
        <taxon>Eukaryota</taxon>
        <taxon>Sar</taxon>
        <taxon>Alveolata</taxon>
        <taxon>Dinophyceae</taxon>
        <taxon>Suessiales</taxon>
        <taxon>Symbiodiniaceae</taxon>
        <taxon>Cladocopium</taxon>
    </lineage>
</organism>
<keyword evidence="1" id="KW-0732">Signal</keyword>
<comment type="caution">
    <text evidence="3">The sequence shown here is derived from an EMBL/GenBank/DDBJ whole genome shotgun (WGS) entry which is preliminary data.</text>
</comment>
<dbReference type="Proteomes" id="UP001152797">
    <property type="component" value="Unassembled WGS sequence"/>
</dbReference>
<dbReference type="AlphaFoldDB" id="A0A9P1BID6"/>
<protein>
    <submittedName>
        <fullName evidence="5">Inactive glycosyltransferase 25 family member 3</fullName>
    </submittedName>
</protein>
<dbReference type="OrthoDB" id="406840at2759"/>
<reference evidence="4" key="2">
    <citation type="submission" date="2024-04" db="EMBL/GenBank/DDBJ databases">
        <authorList>
            <person name="Chen Y."/>
            <person name="Shah S."/>
            <person name="Dougan E. K."/>
            <person name="Thang M."/>
            <person name="Chan C."/>
        </authorList>
    </citation>
    <scope>NUCLEOTIDE SEQUENCE [LARGE SCALE GENOMIC DNA]</scope>
</reference>
<dbReference type="EMBL" id="CAMXCT020000110">
    <property type="protein sequence ID" value="CAL1127324.1"/>
    <property type="molecule type" value="Genomic_DNA"/>
</dbReference>
<keyword evidence="6" id="KW-1185">Reference proteome</keyword>
<name>A0A9P1BID6_9DINO</name>
<evidence type="ECO:0000313" key="4">
    <source>
        <dbReference type="EMBL" id="CAL1127324.1"/>
    </source>
</evidence>
<dbReference type="CDD" id="cd06532">
    <property type="entry name" value="Glyco_transf_25"/>
    <property type="match status" value="1"/>
</dbReference>
<accession>A0A9P1BID6</accession>
<dbReference type="InterPro" id="IPR002654">
    <property type="entry name" value="Glyco_trans_25"/>
</dbReference>
<evidence type="ECO:0000313" key="3">
    <source>
        <dbReference type="EMBL" id="CAI3973949.1"/>
    </source>
</evidence>
<evidence type="ECO:0000313" key="5">
    <source>
        <dbReference type="EMBL" id="CAL4761261.1"/>
    </source>
</evidence>
<gene>
    <name evidence="3" type="ORF">C1SCF055_LOCUS2392</name>
</gene>
<evidence type="ECO:0000256" key="1">
    <source>
        <dbReference type="SAM" id="SignalP"/>
    </source>
</evidence>